<gene>
    <name evidence="1" type="ORF">LHGZ1_1248</name>
</gene>
<proteinExistence type="predicted"/>
<evidence type="ECO:0000313" key="1">
    <source>
        <dbReference type="EMBL" id="ASJ24079.1"/>
    </source>
</evidence>
<protein>
    <submittedName>
        <fullName evidence="1">Uncharacterized protein</fullName>
    </submittedName>
</protein>
<reference evidence="2" key="1">
    <citation type="submission" date="2017-06" db="EMBL/GenBank/DDBJ databases">
        <title>Whole genome sequence of Laribacter hongkongensis LHGZ1.</title>
        <authorList>
            <person name="Chen D."/>
            <person name="Wu H."/>
            <person name="Chen J."/>
        </authorList>
    </citation>
    <scope>NUCLEOTIDE SEQUENCE [LARGE SCALE GENOMIC DNA]</scope>
    <source>
        <strain evidence="2">LHGZ1</strain>
    </source>
</reference>
<dbReference type="AlphaFoldDB" id="A0A248LHV2"/>
<accession>A0A248LHV2</accession>
<organism evidence="1 2">
    <name type="scientific">Laribacter hongkongensis</name>
    <dbReference type="NCBI Taxonomy" id="168471"/>
    <lineage>
        <taxon>Bacteria</taxon>
        <taxon>Pseudomonadati</taxon>
        <taxon>Pseudomonadota</taxon>
        <taxon>Betaproteobacteria</taxon>
        <taxon>Neisseriales</taxon>
        <taxon>Aquaspirillaceae</taxon>
        <taxon>Laribacter</taxon>
    </lineage>
</organism>
<sequence length="37" mass="4398">MSQKWFPTHLWWSRNETLKSCSCFCLLADVCIFVGLF</sequence>
<evidence type="ECO:0000313" key="2">
    <source>
        <dbReference type="Proteomes" id="UP000197424"/>
    </source>
</evidence>
<dbReference type="Proteomes" id="UP000197424">
    <property type="component" value="Chromosome"/>
</dbReference>
<dbReference type="EMBL" id="CP022115">
    <property type="protein sequence ID" value="ASJ24079.1"/>
    <property type="molecule type" value="Genomic_DNA"/>
</dbReference>
<name>A0A248LHV2_9NEIS</name>